<dbReference type="GO" id="GO:0005829">
    <property type="term" value="C:cytosol"/>
    <property type="evidence" value="ECO:0007669"/>
    <property type="project" value="TreeGrafter"/>
</dbReference>
<sequence length="223" mass="24241">MSKADEKQAELIEAGRMLFAKGWIFIRGVPAMKFLPPEGPPEIAFAGRSNVGKSSLINAIVGQKALARTSNTPGRTQELNYFVPEGYSGEKGDLPPLALVDMPGYGFAEAPKAQVDAWTRLVFDYLRGRSTLKRVYVLIDARHGIKKNDAEVLDLLDKAAVSYQIVLTKIDKIKAAGVPRLMEETAKAIAKRAAAFPVIMATSSEKGVGLDELRAAIVLLTRE</sequence>
<dbReference type="HAMAP" id="MF_00321">
    <property type="entry name" value="GTPase_EngB"/>
    <property type="match status" value="1"/>
</dbReference>
<dbReference type="AlphaFoldDB" id="A0A2S9IRX2"/>
<evidence type="ECO:0000256" key="9">
    <source>
        <dbReference type="ARBA" id="ARBA00023306"/>
    </source>
</evidence>
<dbReference type="PANTHER" id="PTHR11649">
    <property type="entry name" value="MSS1/TRME-RELATED GTP-BINDING PROTEIN"/>
    <property type="match status" value="1"/>
</dbReference>
<dbReference type="InterPro" id="IPR006073">
    <property type="entry name" value="GTP-bd"/>
</dbReference>
<evidence type="ECO:0000256" key="3">
    <source>
        <dbReference type="ARBA" id="ARBA00022618"/>
    </source>
</evidence>
<keyword evidence="8 10" id="KW-0717">Septation</keyword>
<keyword evidence="9 10" id="KW-0131">Cell cycle</keyword>
<evidence type="ECO:0000256" key="7">
    <source>
        <dbReference type="ARBA" id="ARBA00023134"/>
    </source>
</evidence>
<name>A0A2S9IRX2_9HYPH</name>
<dbReference type="CDD" id="cd01876">
    <property type="entry name" value="YihA_EngB"/>
    <property type="match status" value="1"/>
</dbReference>
<dbReference type="Proteomes" id="UP000239434">
    <property type="component" value="Unassembled WGS sequence"/>
</dbReference>
<keyword evidence="5 10" id="KW-0547">Nucleotide-binding</keyword>
<keyword evidence="7 10" id="KW-0342">GTP-binding</keyword>
<evidence type="ECO:0000256" key="1">
    <source>
        <dbReference type="ARBA" id="ARBA00001946"/>
    </source>
</evidence>
<comment type="similarity">
    <text evidence="2 10">Belongs to the TRAFAC class TrmE-Era-EngA-EngB-Septin-like GTPase superfamily. EngB GTPase family.</text>
</comment>
<dbReference type="EMBL" id="PVBR01000007">
    <property type="protein sequence ID" value="PRD43272.1"/>
    <property type="molecule type" value="Genomic_DNA"/>
</dbReference>
<evidence type="ECO:0000313" key="13">
    <source>
        <dbReference type="Proteomes" id="UP000239434"/>
    </source>
</evidence>
<gene>
    <name evidence="10" type="primary">engB</name>
    <name evidence="12" type="ORF">C5748_11135</name>
</gene>
<protein>
    <recommendedName>
        <fullName evidence="10">Probable GTP-binding protein EngB</fullName>
    </recommendedName>
</protein>
<dbReference type="GO" id="GO:0005525">
    <property type="term" value="F:GTP binding"/>
    <property type="evidence" value="ECO:0007669"/>
    <property type="project" value="UniProtKB-UniRule"/>
</dbReference>
<dbReference type="Pfam" id="PF01926">
    <property type="entry name" value="MMR_HSR1"/>
    <property type="match status" value="1"/>
</dbReference>
<dbReference type="PROSITE" id="PS51706">
    <property type="entry name" value="G_ENGB"/>
    <property type="match status" value="1"/>
</dbReference>
<evidence type="ECO:0000256" key="2">
    <source>
        <dbReference type="ARBA" id="ARBA00009638"/>
    </source>
</evidence>
<keyword evidence="4" id="KW-0479">Metal-binding</keyword>
<dbReference type="InterPro" id="IPR030393">
    <property type="entry name" value="G_ENGB_dom"/>
</dbReference>
<evidence type="ECO:0000256" key="4">
    <source>
        <dbReference type="ARBA" id="ARBA00022723"/>
    </source>
</evidence>
<evidence type="ECO:0000313" key="12">
    <source>
        <dbReference type="EMBL" id="PRD43272.1"/>
    </source>
</evidence>
<comment type="function">
    <text evidence="10">Necessary for normal cell division and for the maintenance of normal septation.</text>
</comment>
<evidence type="ECO:0000256" key="10">
    <source>
        <dbReference type="HAMAP-Rule" id="MF_00321"/>
    </source>
</evidence>
<keyword evidence="6" id="KW-0460">Magnesium</keyword>
<dbReference type="Gene3D" id="3.40.50.300">
    <property type="entry name" value="P-loop containing nucleotide triphosphate hydrolases"/>
    <property type="match status" value="1"/>
</dbReference>
<dbReference type="GO" id="GO:0000917">
    <property type="term" value="P:division septum assembly"/>
    <property type="evidence" value="ECO:0007669"/>
    <property type="project" value="UniProtKB-KW"/>
</dbReference>
<comment type="cofactor">
    <cofactor evidence="1">
        <name>Mg(2+)</name>
        <dbReference type="ChEBI" id="CHEBI:18420"/>
    </cofactor>
</comment>
<accession>A0A2S9IRX2</accession>
<evidence type="ECO:0000259" key="11">
    <source>
        <dbReference type="PROSITE" id="PS51706"/>
    </source>
</evidence>
<evidence type="ECO:0000256" key="6">
    <source>
        <dbReference type="ARBA" id="ARBA00022842"/>
    </source>
</evidence>
<comment type="caution">
    <text evidence="12">The sequence shown here is derived from an EMBL/GenBank/DDBJ whole genome shotgun (WGS) entry which is preliminary data.</text>
</comment>
<feature type="domain" description="EngB-type G" evidence="11">
    <location>
        <begin position="39"/>
        <end position="223"/>
    </location>
</feature>
<dbReference type="NCBIfam" id="TIGR03598">
    <property type="entry name" value="GTPase_YsxC"/>
    <property type="match status" value="1"/>
</dbReference>
<keyword evidence="13" id="KW-1185">Reference proteome</keyword>
<dbReference type="InterPro" id="IPR027417">
    <property type="entry name" value="P-loop_NTPase"/>
</dbReference>
<dbReference type="GO" id="GO:0046872">
    <property type="term" value="F:metal ion binding"/>
    <property type="evidence" value="ECO:0007669"/>
    <property type="project" value="UniProtKB-KW"/>
</dbReference>
<dbReference type="SUPFAM" id="SSF52540">
    <property type="entry name" value="P-loop containing nucleoside triphosphate hydrolases"/>
    <property type="match status" value="1"/>
</dbReference>
<reference evidence="12 13" key="1">
    <citation type="submission" date="2018-02" db="EMBL/GenBank/DDBJ databases">
        <title>The draft genome of Phyllobacterium sp. 1N-3.</title>
        <authorList>
            <person name="Liu L."/>
            <person name="Li L."/>
            <person name="Zhang X."/>
            <person name="Wang T."/>
            <person name="Liang L."/>
        </authorList>
    </citation>
    <scope>NUCLEOTIDE SEQUENCE [LARGE SCALE GENOMIC DNA]</scope>
    <source>
        <strain evidence="12 13">1N-3</strain>
    </source>
</reference>
<keyword evidence="3 10" id="KW-0132">Cell division</keyword>
<dbReference type="PANTHER" id="PTHR11649:SF13">
    <property type="entry name" value="ENGB-TYPE G DOMAIN-CONTAINING PROTEIN"/>
    <property type="match status" value="1"/>
</dbReference>
<proteinExistence type="inferred from homology"/>
<evidence type="ECO:0000256" key="5">
    <source>
        <dbReference type="ARBA" id="ARBA00022741"/>
    </source>
</evidence>
<dbReference type="InterPro" id="IPR019987">
    <property type="entry name" value="GTP-bd_ribosome_bio_YsxC"/>
</dbReference>
<evidence type="ECO:0000256" key="8">
    <source>
        <dbReference type="ARBA" id="ARBA00023210"/>
    </source>
</evidence>
<organism evidence="12 13">
    <name type="scientific">Phyllobacterium phragmitis</name>
    <dbReference type="NCBI Taxonomy" id="2670329"/>
    <lineage>
        <taxon>Bacteria</taxon>
        <taxon>Pseudomonadati</taxon>
        <taxon>Pseudomonadota</taxon>
        <taxon>Alphaproteobacteria</taxon>
        <taxon>Hyphomicrobiales</taxon>
        <taxon>Phyllobacteriaceae</taxon>
        <taxon>Phyllobacterium</taxon>
    </lineage>
</organism>